<accession>K3XA31</accession>
<evidence type="ECO:0000259" key="4">
    <source>
        <dbReference type="Pfam" id="PF02263"/>
    </source>
</evidence>
<dbReference type="InterPro" id="IPR036543">
    <property type="entry name" value="Guanylate-bd_C_sf"/>
</dbReference>
<dbReference type="Proteomes" id="UP000019132">
    <property type="component" value="Unassembled WGS sequence"/>
</dbReference>
<proteinExistence type="predicted"/>
<feature type="region of interest" description="Disordered" evidence="3">
    <location>
        <begin position="808"/>
        <end position="860"/>
    </location>
</feature>
<sequence>MAPPSAAAWRALPLVSRGDSRALRIEGEALGVLRAAHARQIHVLGLFGPRQTGKKLFLKTLLHSACDFSASPTESHVLLWLWVPVDGAEVVADGDSEERVKIVLSSGAWADGAASDDRRSGLALLLLLSSAVVYNDDGEVNAKAIERLDWLAEVAQMLRIKANQDDAAVVNEFKQHAPKFIWLAHNFKVKWLQDAETGDKRMPLQYLEHCLKDESGFSEAVMQRNTLRMYFNSYFPARACVPLSRPTDDAAAADPAVAYTLERDALRTQFVESIDAFYASTLSAKHKSSSAASSLLPSKQLMGQELRAEHFVVVLENYVESLNRSNLPTIMAASNALWKRSINDAFDTAERVYQDTTVAVAVAPEAVADHGKPISPLSAQELHVAHYRGVQSARIHLNALRAVVPEQLQKTAFQDHLVMWEQQLQSRLDDMLQQNASRSSELCNERIDKLLPCNLEDMAKDLATKPRETFSDGLTSLLSQYKSDLKMAVDAYKQQASGPNVYDILEHVLLDSVFASIKNWGVIVLRQYQQHVRALMAEKEKLEHDVDDANAKASDSAVSNEDQKRRFDEQIDKATKQLSELRRTLLGALNDKKSELERLTSEMTTMELKHDVRVRNLESDIAWTRSRTAELEKAAVEARSRSENDLQNGVAAEQLLLLSKERSFHDEERQLLTQQKELMDRIVTLEREMAQKKTKHVQQVFVLENAIAKKADELKTEHAEFARQLKAQAKTDTGMLKLAYQKKKFAVVAETEKVNREIEELQAKLALLTSPPVSRTASAGSAPKNYTRSTHDFFNSVSMPLPAIPIFPPSAPTSPTAAAGAEGDPKKVEPLPSARSVSFDTATSAAAKRKDTSNDMCKQS</sequence>
<protein>
    <recommendedName>
        <fullName evidence="4">Guanylate-binding protein N-terminal domain-containing protein</fullName>
    </recommendedName>
</protein>
<evidence type="ECO:0000256" key="1">
    <source>
        <dbReference type="ARBA" id="ARBA00022801"/>
    </source>
</evidence>
<feature type="region of interest" description="Disordered" evidence="3">
    <location>
        <begin position="547"/>
        <end position="566"/>
    </location>
</feature>
<reference evidence="6" key="1">
    <citation type="journal article" date="2010" name="Genome Biol.">
        <title>Genome sequence of the necrotrophic plant pathogen Pythium ultimum reveals original pathogenicity mechanisms and effector repertoire.</title>
        <authorList>
            <person name="Levesque C.A."/>
            <person name="Brouwer H."/>
            <person name="Cano L."/>
            <person name="Hamilton J.P."/>
            <person name="Holt C."/>
            <person name="Huitema E."/>
            <person name="Raffaele S."/>
            <person name="Robideau G.P."/>
            <person name="Thines M."/>
            <person name="Win J."/>
            <person name="Zerillo M.M."/>
            <person name="Beakes G.W."/>
            <person name="Boore J.L."/>
            <person name="Busam D."/>
            <person name="Dumas B."/>
            <person name="Ferriera S."/>
            <person name="Fuerstenberg S.I."/>
            <person name="Gachon C.M."/>
            <person name="Gaulin E."/>
            <person name="Govers F."/>
            <person name="Grenville-Briggs L."/>
            <person name="Horner N."/>
            <person name="Hostetler J."/>
            <person name="Jiang R.H."/>
            <person name="Johnson J."/>
            <person name="Krajaejun T."/>
            <person name="Lin H."/>
            <person name="Meijer H.J."/>
            <person name="Moore B."/>
            <person name="Morris P."/>
            <person name="Phuntmart V."/>
            <person name="Puiu D."/>
            <person name="Shetty J."/>
            <person name="Stajich J.E."/>
            <person name="Tripathy S."/>
            <person name="Wawra S."/>
            <person name="van West P."/>
            <person name="Whitty B.R."/>
            <person name="Coutinho P.M."/>
            <person name="Henrissat B."/>
            <person name="Martin F."/>
            <person name="Thomas P.D."/>
            <person name="Tyler B.M."/>
            <person name="De Vries R.P."/>
            <person name="Kamoun S."/>
            <person name="Yandell M."/>
            <person name="Tisserat N."/>
            <person name="Buell C.R."/>
        </authorList>
    </citation>
    <scope>NUCLEOTIDE SEQUENCE</scope>
    <source>
        <strain evidence="6">DAOM:BR144</strain>
    </source>
</reference>
<dbReference type="VEuPathDB" id="FungiDB:PYU1_G014051"/>
<keyword evidence="6" id="KW-1185">Reference proteome</keyword>
<evidence type="ECO:0000313" key="6">
    <source>
        <dbReference type="Proteomes" id="UP000019132"/>
    </source>
</evidence>
<keyword evidence="1" id="KW-0378">Hydrolase</keyword>
<dbReference type="InParanoid" id="K3XA31"/>
<dbReference type="SUPFAM" id="SSF48340">
    <property type="entry name" value="Interferon-induced guanylate-binding protein 1 (GBP1), C-terminal domain"/>
    <property type="match status" value="1"/>
</dbReference>
<dbReference type="InterPro" id="IPR015894">
    <property type="entry name" value="Guanylate-bd_N"/>
</dbReference>
<dbReference type="HOGENOM" id="CLU_007540_0_0_1"/>
<dbReference type="GO" id="GO:0005525">
    <property type="term" value="F:GTP binding"/>
    <property type="evidence" value="ECO:0007669"/>
    <property type="project" value="InterPro"/>
</dbReference>
<reference evidence="5" key="3">
    <citation type="submission" date="2015-02" db="UniProtKB">
        <authorList>
            <consortium name="EnsemblProtists"/>
        </authorList>
    </citation>
    <scope>IDENTIFICATION</scope>
    <source>
        <strain evidence="5">DAOM BR144</strain>
    </source>
</reference>
<evidence type="ECO:0000256" key="2">
    <source>
        <dbReference type="SAM" id="Coils"/>
    </source>
</evidence>
<dbReference type="EMBL" id="GL376563">
    <property type="status" value="NOT_ANNOTATED_CDS"/>
    <property type="molecule type" value="Genomic_DNA"/>
</dbReference>
<dbReference type="eggNOG" id="KOG2037">
    <property type="taxonomic scope" value="Eukaryota"/>
</dbReference>
<dbReference type="Pfam" id="PF02263">
    <property type="entry name" value="GBP"/>
    <property type="match status" value="1"/>
</dbReference>
<evidence type="ECO:0000313" key="5">
    <source>
        <dbReference type="EnsemblProtists" id="PYU1_T014080"/>
    </source>
</evidence>
<dbReference type="InterPro" id="IPR027417">
    <property type="entry name" value="P-loop_NTPase"/>
</dbReference>
<feature type="compositionally biased region" description="Polar residues" evidence="3">
    <location>
        <begin position="835"/>
        <end position="844"/>
    </location>
</feature>
<reference evidence="6" key="2">
    <citation type="submission" date="2010-04" db="EMBL/GenBank/DDBJ databases">
        <authorList>
            <person name="Buell R."/>
            <person name="Hamilton J."/>
            <person name="Hostetler J."/>
        </authorList>
    </citation>
    <scope>NUCLEOTIDE SEQUENCE [LARGE SCALE GENOMIC DNA]</scope>
    <source>
        <strain evidence="6">DAOM:BR144</strain>
    </source>
</reference>
<dbReference type="OMA" id="RSTQDEM"/>
<keyword evidence="2" id="KW-0175">Coiled coil</keyword>
<name>K3XA31_GLOUD</name>
<dbReference type="Gene3D" id="3.40.50.300">
    <property type="entry name" value="P-loop containing nucleotide triphosphate hydrolases"/>
    <property type="match status" value="1"/>
</dbReference>
<dbReference type="EnsemblProtists" id="PYU1_T014080">
    <property type="protein sequence ID" value="PYU1_T014080"/>
    <property type="gene ID" value="PYU1_G014051"/>
</dbReference>
<dbReference type="PANTHER" id="PTHR10751">
    <property type="entry name" value="GUANYLATE BINDING PROTEIN"/>
    <property type="match status" value="1"/>
</dbReference>
<feature type="domain" description="Guanylate-binding protein N-terminal" evidence="4">
    <location>
        <begin position="22"/>
        <end position="284"/>
    </location>
</feature>
<dbReference type="GO" id="GO:0003924">
    <property type="term" value="F:GTPase activity"/>
    <property type="evidence" value="ECO:0007669"/>
    <property type="project" value="InterPro"/>
</dbReference>
<dbReference type="SUPFAM" id="SSF52540">
    <property type="entry name" value="P-loop containing nucleoside triphosphate hydrolases"/>
    <property type="match status" value="1"/>
</dbReference>
<dbReference type="AlphaFoldDB" id="K3XA31"/>
<feature type="coiled-coil region" evidence="2">
    <location>
        <begin position="668"/>
        <end position="695"/>
    </location>
</feature>
<evidence type="ECO:0000256" key="3">
    <source>
        <dbReference type="SAM" id="MobiDB-lite"/>
    </source>
</evidence>
<organism evidence="5 6">
    <name type="scientific">Globisporangium ultimum (strain ATCC 200006 / CBS 805.95 / DAOM BR144)</name>
    <name type="common">Pythium ultimum</name>
    <dbReference type="NCBI Taxonomy" id="431595"/>
    <lineage>
        <taxon>Eukaryota</taxon>
        <taxon>Sar</taxon>
        <taxon>Stramenopiles</taxon>
        <taxon>Oomycota</taxon>
        <taxon>Peronosporomycetes</taxon>
        <taxon>Pythiales</taxon>
        <taxon>Pythiaceae</taxon>
        <taxon>Globisporangium</taxon>
    </lineage>
</organism>